<dbReference type="InterPro" id="IPR003776">
    <property type="entry name" value="YcaO-like_dom"/>
</dbReference>
<dbReference type="Proteomes" id="UP000642070">
    <property type="component" value="Unassembled WGS sequence"/>
</dbReference>
<dbReference type="GO" id="GO:0008641">
    <property type="term" value="F:ubiquitin-like modifier activating enzyme activity"/>
    <property type="evidence" value="ECO:0007669"/>
    <property type="project" value="InterPro"/>
</dbReference>
<keyword evidence="3" id="KW-1185">Reference proteome</keyword>
<reference evidence="2" key="1">
    <citation type="journal article" date="2014" name="Int. J. Syst. Evol. Microbiol.">
        <title>Complete genome sequence of Corynebacterium casei LMG S-19264T (=DSM 44701T), isolated from a smear-ripened cheese.</title>
        <authorList>
            <consortium name="US DOE Joint Genome Institute (JGI-PGF)"/>
            <person name="Walter F."/>
            <person name="Albersmeier A."/>
            <person name="Kalinowski J."/>
            <person name="Ruckert C."/>
        </authorList>
    </citation>
    <scope>NUCLEOTIDE SEQUENCE</scope>
    <source>
        <strain evidence="2">JCM 19831</strain>
    </source>
</reference>
<evidence type="ECO:0000259" key="1">
    <source>
        <dbReference type="PROSITE" id="PS51664"/>
    </source>
</evidence>
<dbReference type="Gene3D" id="3.40.50.720">
    <property type="entry name" value="NAD(P)-binding Rossmann-like Domain"/>
    <property type="match status" value="1"/>
</dbReference>
<dbReference type="RefSeq" id="WP_380019930.1">
    <property type="nucleotide sequence ID" value="NZ_JBHMED010000097.1"/>
</dbReference>
<dbReference type="Pfam" id="PF02624">
    <property type="entry name" value="YcaO"/>
    <property type="match status" value="1"/>
</dbReference>
<dbReference type="NCBIfam" id="TIGR03882">
    <property type="entry name" value="cyclo_dehyd_2"/>
    <property type="match status" value="1"/>
</dbReference>
<dbReference type="EMBL" id="BMPI01000018">
    <property type="protein sequence ID" value="GGM34940.1"/>
    <property type="molecule type" value="Genomic_DNA"/>
</dbReference>
<comment type="caution">
    <text evidence="2">The sequence shown here is derived from an EMBL/GenBank/DDBJ whole genome shotgun (WGS) entry which is preliminary data.</text>
</comment>
<sequence>MAETRPRIRQDVLYSRTPSGVLIRNADTGFHLKSTSAYRLTSLLAPYLNGQHTVAQLCAGLNDGQRDMVGDIVSKMLERGFARDTTDDTPPQTPLPPEVAARFASQISYIDHFTDSPEHRFAKLRAARIAVVGDDLVARWCVAGLVRNGAAHVGVLPSLDRPGTGFADVAEEVAALVRDGCGVEVTRLASPVAGWSGLAGYDAVLVTDAGAAPGVVTGLLAAGVPAGVVLLSATTYGDQVLVGPVMTAERPGCWVCTTLRFGANDETGAAAGVWSRSVVPAVEPTSALSAPHAAMIGNLLAYEAFRVLTGTMPAEAAGTVIVQRLDSLDAVAEPLLPHPACPYCRAGAAAGDPLAGLVPGSPAMTEARDAEDTDDALVRLQETASRLVQPNIGVFAEFDDERFTQIPLKVARLRLSLGPRAVRSVTTFDVHHLVGARSSALLAAAEAYAGHVAPLPGVAREPGDRPVVEPGRLDIGRGARVAAEDVAHWVPATSLLSGEEFAVPAAAVRPSGAYNRDGLCVTTTAGTGSGPTAAEALGAGLASALAYHALDRAVRGGAVAAVDRSAFAADPELDFLNRSADNLELAFEVLDLGEDRVSGVHAVLARARADDHDTPLWTIGADLDRRRAVVRALRDLVGVVQVTREFPDERPGAADGFLRAFDPYTLPAGGVTDEVASATAGAWPDVLDRIRAAGRDALAVSTTPADLRSAGLHTVRVLLVNGA</sequence>
<dbReference type="PROSITE" id="PS51664">
    <property type="entry name" value="YCAO"/>
    <property type="match status" value="1"/>
</dbReference>
<feature type="domain" description="YcaO" evidence="1">
    <location>
        <begin position="427"/>
        <end position="723"/>
    </location>
</feature>
<dbReference type="AlphaFoldDB" id="A0A917TT25"/>
<gene>
    <name evidence="2" type="ORF">GCM10007977_040530</name>
</gene>
<proteinExistence type="predicted"/>
<dbReference type="SUPFAM" id="SSF69572">
    <property type="entry name" value="Activating enzymes of the ubiquitin-like proteins"/>
    <property type="match status" value="1"/>
</dbReference>
<dbReference type="InterPro" id="IPR022291">
    <property type="entry name" value="Bacteriocin_synth_cyclodeHase"/>
</dbReference>
<accession>A0A917TT25</accession>
<organism evidence="2 3">
    <name type="scientific">Dactylosporangium sucinum</name>
    <dbReference type="NCBI Taxonomy" id="1424081"/>
    <lineage>
        <taxon>Bacteria</taxon>
        <taxon>Bacillati</taxon>
        <taxon>Actinomycetota</taxon>
        <taxon>Actinomycetes</taxon>
        <taxon>Micromonosporales</taxon>
        <taxon>Micromonosporaceae</taxon>
        <taxon>Dactylosporangium</taxon>
    </lineage>
</organism>
<reference evidence="2" key="2">
    <citation type="submission" date="2020-09" db="EMBL/GenBank/DDBJ databases">
        <authorList>
            <person name="Sun Q."/>
            <person name="Ohkuma M."/>
        </authorList>
    </citation>
    <scope>NUCLEOTIDE SEQUENCE</scope>
    <source>
        <strain evidence="2">JCM 19831</strain>
    </source>
</reference>
<evidence type="ECO:0000313" key="2">
    <source>
        <dbReference type="EMBL" id="GGM34940.1"/>
    </source>
</evidence>
<protein>
    <recommendedName>
        <fullName evidence="1">YcaO domain-containing protein</fullName>
    </recommendedName>
</protein>
<evidence type="ECO:0000313" key="3">
    <source>
        <dbReference type="Proteomes" id="UP000642070"/>
    </source>
</evidence>
<name>A0A917TT25_9ACTN</name>
<dbReference type="InterPro" id="IPR035985">
    <property type="entry name" value="Ubiquitin-activating_enz"/>
</dbReference>